<dbReference type="SUPFAM" id="SSF81383">
    <property type="entry name" value="F-box domain"/>
    <property type="match status" value="1"/>
</dbReference>
<dbReference type="EMBL" id="KN822969">
    <property type="protein sequence ID" value="KIO30713.1"/>
    <property type="molecule type" value="Genomic_DNA"/>
</dbReference>
<dbReference type="InterPro" id="IPR036322">
    <property type="entry name" value="WD40_repeat_dom_sf"/>
</dbReference>
<organism evidence="2 3">
    <name type="scientific">Tulasnella calospora MUT 4182</name>
    <dbReference type="NCBI Taxonomy" id="1051891"/>
    <lineage>
        <taxon>Eukaryota</taxon>
        <taxon>Fungi</taxon>
        <taxon>Dikarya</taxon>
        <taxon>Basidiomycota</taxon>
        <taxon>Agaricomycotina</taxon>
        <taxon>Agaricomycetes</taxon>
        <taxon>Cantharellales</taxon>
        <taxon>Tulasnellaceae</taxon>
        <taxon>Tulasnella</taxon>
    </lineage>
</organism>
<reference evidence="2 3" key="1">
    <citation type="submission" date="2014-04" db="EMBL/GenBank/DDBJ databases">
        <authorList>
            <consortium name="DOE Joint Genome Institute"/>
            <person name="Kuo A."/>
            <person name="Girlanda M."/>
            <person name="Perotto S."/>
            <person name="Kohler A."/>
            <person name="Nagy L.G."/>
            <person name="Floudas D."/>
            <person name="Copeland A."/>
            <person name="Barry K.W."/>
            <person name="Cichocki N."/>
            <person name="Veneault-Fourrey C."/>
            <person name="LaButti K."/>
            <person name="Lindquist E.A."/>
            <person name="Lipzen A."/>
            <person name="Lundell T."/>
            <person name="Morin E."/>
            <person name="Murat C."/>
            <person name="Sun H."/>
            <person name="Tunlid A."/>
            <person name="Henrissat B."/>
            <person name="Grigoriev I.V."/>
            <person name="Hibbett D.S."/>
            <person name="Martin F."/>
            <person name="Nordberg H.P."/>
            <person name="Cantor M.N."/>
            <person name="Hua S.X."/>
        </authorList>
    </citation>
    <scope>NUCLEOTIDE SEQUENCE [LARGE SCALE GENOMIC DNA]</scope>
    <source>
        <strain evidence="2 3">MUT 4182</strain>
    </source>
</reference>
<proteinExistence type="predicted"/>
<dbReference type="OrthoDB" id="3240096at2759"/>
<dbReference type="Pfam" id="PF12937">
    <property type="entry name" value="F-box-like"/>
    <property type="match status" value="1"/>
</dbReference>
<protein>
    <recommendedName>
        <fullName evidence="1">F-box domain-containing protein</fullName>
    </recommendedName>
</protein>
<dbReference type="InterPro" id="IPR001810">
    <property type="entry name" value="F-box_dom"/>
</dbReference>
<dbReference type="InterPro" id="IPR036047">
    <property type="entry name" value="F-box-like_dom_sf"/>
</dbReference>
<dbReference type="SMART" id="SM00256">
    <property type="entry name" value="FBOX"/>
    <property type="match status" value="1"/>
</dbReference>
<accession>A0A0C3L9X6</accession>
<name>A0A0C3L9X6_9AGAM</name>
<gene>
    <name evidence="2" type="ORF">M407DRAFT_20242</name>
</gene>
<reference evidence="3" key="2">
    <citation type="submission" date="2015-01" db="EMBL/GenBank/DDBJ databases">
        <title>Evolutionary Origins and Diversification of the Mycorrhizal Mutualists.</title>
        <authorList>
            <consortium name="DOE Joint Genome Institute"/>
            <consortium name="Mycorrhizal Genomics Consortium"/>
            <person name="Kohler A."/>
            <person name="Kuo A."/>
            <person name="Nagy L.G."/>
            <person name="Floudas D."/>
            <person name="Copeland A."/>
            <person name="Barry K.W."/>
            <person name="Cichocki N."/>
            <person name="Veneault-Fourrey C."/>
            <person name="LaButti K."/>
            <person name="Lindquist E.A."/>
            <person name="Lipzen A."/>
            <person name="Lundell T."/>
            <person name="Morin E."/>
            <person name="Murat C."/>
            <person name="Riley R."/>
            <person name="Ohm R."/>
            <person name="Sun H."/>
            <person name="Tunlid A."/>
            <person name="Henrissat B."/>
            <person name="Grigoriev I.V."/>
            <person name="Hibbett D.S."/>
            <person name="Martin F."/>
        </authorList>
    </citation>
    <scope>NUCLEOTIDE SEQUENCE [LARGE SCALE GENOMIC DNA]</scope>
    <source>
        <strain evidence="3">MUT 4182</strain>
    </source>
</reference>
<keyword evidence="3" id="KW-1185">Reference proteome</keyword>
<dbReference type="Gene3D" id="1.20.1280.50">
    <property type="match status" value="1"/>
</dbReference>
<dbReference type="CDD" id="cd09917">
    <property type="entry name" value="F-box_SF"/>
    <property type="match status" value="1"/>
</dbReference>
<dbReference type="PROSITE" id="PS50181">
    <property type="entry name" value="FBOX"/>
    <property type="match status" value="1"/>
</dbReference>
<dbReference type="Proteomes" id="UP000054248">
    <property type="component" value="Unassembled WGS sequence"/>
</dbReference>
<evidence type="ECO:0000259" key="1">
    <source>
        <dbReference type="PROSITE" id="PS50181"/>
    </source>
</evidence>
<evidence type="ECO:0000313" key="2">
    <source>
        <dbReference type="EMBL" id="KIO30713.1"/>
    </source>
</evidence>
<dbReference type="SUPFAM" id="SSF50978">
    <property type="entry name" value="WD40 repeat-like"/>
    <property type="match status" value="1"/>
</dbReference>
<sequence length="541" mass="59454">MPLLALPEEVIVHVLSFLPPHTIAIVGGACKRLYSIAHFRLVWKTAYQTSDLPLTEPPSIEDGGDAEFDYEGILIRAILLNNNWMSSRPTPKSTNQHSSAVSSVWMLKSRYLIIFSGRELSCWDLDAGDKRLWEYRLTPGVGWADLLETGSVSRTEPQFLFGYTTSHDPNSCQILMSGETLTSPPQMLCNIDTHASIHNFGFSESVVVLVCVDGSLVVARLQTPLEQDTIPLRRETRLHSRSIHQVIVLHDLILLVRGQNRGVAIDAYELCDGTALSTYSEARNSASLSIAQAQLVAISPPRSPSAPTLGNNDLHFQILAALPYSVDHYSLLIHRSTGDTPIHLALELMGDDQTSRRPSFGRVIAEPDGYDSDSRPSRIAQPSQVLDLQLGRSSRRAVAIQISAHTNDRIIWGYSIPKGDGPLVARRLAFSAPGLTTPCGLGRGLAEHPDPTWLELAMDAVAAADEGQKTGDVLQPSGVRFPFYSHNNPLTPSPFHHPSGYATPIPWAETLHKSVRRPETLVKLEYSGWCPCVGFFVQIAL</sequence>
<feature type="domain" description="F-box" evidence="1">
    <location>
        <begin position="1"/>
        <end position="46"/>
    </location>
</feature>
<evidence type="ECO:0000313" key="3">
    <source>
        <dbReference type="Proteomes" id="UP000054248"/>
    </source>
</evidence>
<dbReference type="AlphaFoldDB" id="A0A0C3L9X6"/>
<dbReference type="HOGENOM" id="CLU_503618_0_0_1"/>